<dbReference type="SUPFAM" id="SSF75625">
    <property type="entry name" value="YebC-like"/>
    <property type="match status" value="1"/>
</dbReference>
<dbReference type="InterPro" id="IPR049083">
    <property type="entry name" value="TACO1_YebC_N"/>
</dbReference>
<name>A0A3B1DM67_9ZZZZ</name>
<dbReference type="Gene3D" id="1.10.10.200">
    <property type="match status" value="1"/>
</dbReference>
<dbReference type="Pfam" id="PF01709">
    <property type="entry name" value="Transcrip_reg"/>
    <property type="match status" value="1"/>
</dbReference>
<comment type="similarity">
    <text evidence="2">Belongs to the TACO1 family.</text>
</comment>
<proteinExistence type="inferred from homology"/>
<dbReference type="GO" id="GO:0005739">
    <property type="term" value="C:mitochondrion"/>
    <property type="evidence" value="ECO:0007669"/>
    <property type="project" value="UniProtKB-SubCell"/>
</dbReference>
<keyword evidence="4" id="KW-0238">DNA-binding</keyword>
<evidence type="ECO:0000256" key="4">
    <source>
        <dbReference type="ARBA" id="ARBA00023125"/>
    </source>
</evidence>
<dbReference type="FunFam" id="1.10.10.200:FF:000002">
    <property type="entry name" value="Probable transcriptional regulatory protein CLM62_37755"/>
    <property type="match status" value="1"/>
</dbReference>
<protein>
    <submittedName>
        <fullName evidence="7">Probable transcriptional regulatory protein YebC</fullName>
    </submittedName>
</protein>
<dbReference type="AlphaFoldDB" id="A0A3B1DM67"/>
<reference evidence="7" key="1">
    <citation type="submission" date="2018-06" db="EMBL/GenBank/DDBJ databases">
        <authorList>
            <person name="Zhirakovskaya E."/>
        </authorList>
    </citation>
    <scope>NUCLEOTIDE SEQUENCE</scope>
</reference>
<accession>A0A3B1DM67</accession>
<feature type="domain" description="TACO1/YebC-like second and third" evidence="5">
    <location>
        <begin position="82"/>
        <end position="237"/>
    </location>
</feature>
<dbReference type="HAMAP" id="MF_00693">
    <property type="entry name" value="Transcrip_reg_TACO1"/>
    <property type="match status" value="1"/>
</dbReference>
<gene>
    <name evidence="7" type="ORF">MNBD_PLANCTO02-2392</name>
</gene>
<dbReference type="InterPro" id="IPR026564">
    <property type="entry name" value="Transcrip_reg_TACO1-like_dom3"/>
</dbReference>
<sequence>MAGHSHWANIQQKKGVADKKRGKLFGKLSRAIIVAAQGGGGDPVMNLPLRYAIDKARKASMPKDNIDRAIKKGCGESDGQRYEELVYEGYGPGGTAVLCDILTENRNRTAGEVRKIFDVNGGNLGSTGCVAWMFERKGLFVIPAEAITEEELFEMALEAGADDVSSMGETFEVTCTVDAFQGVAETLEAKNIPTNVAEYARIPSNSVNLDAKEGRKVLKLLEALEDQDDIQSVTANFNIPDEIMQELMTEN</sequence>
<dbReference type="NCBIfam" id="TIGR01033">
    <property type="entry name" value="YebC/PmpR family DNA-binding transcriptional regulator"/>
    <property type="match status" value="1"/>
</dbReference>
<dbReference type="InterPro" id="IPR048300">
    <property type="entry name" value="TACO1_YebC-like_2nd/3rd_dom"/>
</dbReference>
<organism evidence="7">
    <name type="scientific">hydrothermal vent metagenome</name>
    <dbReference type="NCBI Taxonomy" id="652676"/>
    <lineage>
        <taxon>unclassified sequences</taxon>
        <taxon>metagenomes</taxon>
        <taxon>ecological metagenomes</taxon>
    </lineage>
</organism>
<keyword evidence="3" id="KW-0963">Cytoplasm</keyword>
<evidence type="ECO:0000256" key="1">
    <source>
        <dbReference type="ARBA" id="ARBA00004173"/>
    </source>
</evidence>
<dbReference type="InterPro" id="IPR017856">
    <property type="entry name" value="Integrase-like_N"/>
</dbReference>
<dbReference type="Gene3D" id="3.30.70.980">
    <property type="match status" value="2"/>
</dbReference>
<dbReference type="GO" id="GO:0005829">
    <property type="term" value="C:cytosol"/>
    <property type="evidence" value="ECO:0007669"/>
    <property type="project" value="TreeGrafter"/>
</dbReference>
<feature type="domain" description="TACO1/YebC-like N-terminal" evidence="6">
    <location>
        <begin position="5"/>
        <end position="76"/>
    </location>
</feature>
<dbReference type="NCBIfam" id="NF009044">
    <property type="entry name" value="PRK12378.1"/>
    <property type="match status" value="1"/>
</dbReference>
<evidence type="ECO:0000256" key="2">
    <source>
        <dbReference type="ARBA" id="ARBA00008724"/>
    </source>
</evidence>
<evidence type="ECO:0000259" key="5">
    <source>
        <dbReference type="Pfam" id="PF01709"/>
    </source>
</evidence>
<dbReference type="GO" id="GO:0003677">
    <property type="term" value="F:DNA binding"/>
    <property type="evidence" value="ECO:0007669"/>
    <property type="project" value="UniProtKB-KW"/>
</dbReference>
<dbReference type="EMBL" id="UOGL01000592">
    <property type="protein sequence ID" value="VAX41842.1"/>
    <property type="molecule type" value="Genomic_DNA"/>
</dbReference>
<dbReference type="NCBIfam" id="NF001030">
    <property type="entry name" value="PRK00110.1"/>
    <property type="match status" value="1"/>
</dbReference>
<evidence type="ECO:0000256" key="3">
    <source>
        <dbReference type="ARBA" id="ARBA00022490"/>
    </source>
</evidence>
<dbReference type="InterPro" id="IPR002876">
    <property type="entry name" value="Transcrip_reg_TACO1-like"/>
</dbReference>
<evidence type="ECO:0000313" key="7">
    <source>
        <dbReference type="EMBL" id="VAX41842.1"/>
    </source>
</evidence>
<dbReference type="PANTHER" id="PTHR12532:SF6">
    <property type="entry name" value="TRANSCRIPTIONAL REGULATORY PROTEIN YEBC-RELATED"/>
    <property type="match status" value="1"/>
</dbReference>
<dbReference type="Pfam" id="PF20772">
    <property type="entry name" value="TACO1_YebC_N"/>
    <property type="match status" value="1"/>
</dbReference>
<comment type="subcellular location">
    <subcellularLocation>
        <location evidence="1">Mitochondrion</location>
    </subcellularLocation>
</comment>
<dbReference type="InterPro" id="IPR029072">
    <property type="entry name" value="YebC-like"/>
</dbReference>
<dbReference type="PANTHER" id="PTHR12532">
    <property type="entry name" value="TRANSLATIONAL ACTIVATOR OF CYTOCHROME C OXIDASE 1"/>
    <property type="match status" value="1"/>
</dbReference>
<evidence type="ECO:0000259" key="6">
    <source>
        <dbReference type="Pfam" id="PF20772"/>
    </source>
</evidence>